<keyword evidence="1" id="KW-1133">Transmembrane helix</keyword>
<protein>
    <submittedName>
        <fullName evidence="2">Uncharacterized protein</fullName>
    </submittedName>
</protein>
<accession>A0ABQ6VZ18</accession>
<organism evidence="2 3">
    <name type="scientific">Aspergillus pseudocaelatus</name>
    <dbReference type="NCBI Taxonomy" id="1825620"/>
    <lineage>
        <taxon>Eukaryota</taxon>
        <taxon>Fungi</taxon>
        <taxon>Dikarya</taxon>
        <taxon>Ascomycota</taxon>
        <taxon>Pezizomycotina</taxon>
        <taxon>Eurotiomycetes</taxon>
        <taxon>Eurotiomycetidae</taxon>
        <taxon>Eurotiales</taxon>
        <taxon>Aspergillaceae</taxon>
        <taxon>Aspergillus</taxon>
        <taxon>Aspergillus subgen. Circumdati</taxon>
    </lineage>
</organism>
<evidence type="ECO:0000313" key="2">
    <source>
        <dbReference type="EMBL" id="KAE8410153.1"/>
    </source>
</evidence>
<gene>
    <name evidence="2" type="ORF">BDV36DRAFT_303030</name>
</gene>
<evidence type="ECO:0000313" key="3">
    <source>
        <dbReference type="Proteomes" id="UP000325395"/>
    </source>
</evidence>
<keyword evidence="1" id="KW-0812">Transmembrane</keyword>
<feature type="transmembrane region" description="Helical" evidence="1">
    <location>
        <begin position="271"/>
        <end position="292"/>
    </location>
</feature>
<evidence type="ECO:0000256" key="1">
    <source>
        <dbReference type="SAM" id="Phobius"/>
    </source>
</evidence>
<dbReference type="Proteomes" id="UP000325395">
    <property type="component" value="Unassembled WGS sequence"/>
</dbReference>
<sequence length="324" mass="36778">MSATEGHRVKCPTPFDAYSQDIARVKVRDIESHPFVSLHHKDTGKPSKIHTLCKDAVERGNEQCVWVCYNRGAKNLARDVPILSGEPLEAHNVERMFGWWRRLLLRGPIKIQMVKMHVLQQRNSKEVEVMILPINIAAEVERIERALEQCEFYPECSAGFREDGTLVPCSRPKNCRNLTMGGTEEYPQFYCSLEHHHRLRRKKRKLEHSEALLEFYWSSRGRSDFLEFLEYRGFITRYSDLATTHFLDACDDSGEGIPALLLVDGWHTQRLLILVGLAVALSILITILGAAVGQSINMGLTAGSYTFALVAVFIATLSFFSAIL</sequence>
<proteinExistence type="predicted"/>
<dbReference type="EMBL" id="ML736039">
    <property type="protein sequence ID" value="KAE8410153.1"/>
    <property type="molecule type" value="Genomic_DNA"/>
</dbReference>
<name>A0ABQ6VZ18_9EURO</name>
<reference evidence="2 3" key="1">
    <citation type="submission" date="2019-04" db="EMBL/GenBank/DDBJ databases">
        <authorList>
            <consortium name="DOE Joint Genome Institute"/>
            <person name="Mondo S."/>
            <person name="Kjaerbolling I."/>
            <person name="Vesth T."/>
            <person name="Frisvad J.C."/>
            <person name="Nybo J.L."/>
            <person name="Theobald S."/>
            <person name="Kildgaard S."/>
            <person name="Isbrandt T."/>
            <person name="Kuo A."/>
            <person name="Sato A."/>
            <person name="Lyhne E.K."/>
            <person name="Kogle M.E."/>
            <person name="Wiebenga A."/>
            <person name="Kun R.S."/>
            <person name="Lubbers R.J."/>
            <person name="Makela M.R."/>
            <person name="Barry K."/>
            <person name="Chovatia M."/>
            <person name="Clum A."/>
            <person name="Daum C."/>
            <person name="Haridas S."/>
            <person name="He G."/>
            <person name="LaButti K."/>
            <person name="Lipzen A."/>
            <person name="Riley R."/>
            <person name="Salamov A."/>
            <person name="Simmons B.A."/>
            <person name="Magnuson J.K."/>
            <person name="Henrissat B."/>
            <person name="Mortensen U.H."/>
            <person name="Larsen T.O."/>
            <person name="Devries R.P."/>
            <person name="Grigoriev I.V."/>
            <person name="Machida M."/>
            <person name="Baker S.E."/>
            <person name="Andersen M.R."/>
            <person name="Cantor M.N."/>
            <person name="Hua S.X."/>
        </authorList>
    </citation>
    <scope>NUCLEOTIDE SEQUENCE [LARGE SCALE GENOMIC DNA]</scope>
    <source>
        <strain evidence="2 3">CBS 117616</strain>
    </source>
</reference>
<feature type="transmembrane region" description="Helical" evidence="1">
    <location>
        <begin position="304"/>
        <end position="323"/>
    </location>
</feature>
<keyword evidence="3" id="KW-1185">Reference proteome</keyword>
<keyword evidence="1" id="KW-0472">Membrane</keyword>